<dbReference type="Gene3D" id="1.10.246.130">
    <property type="match status" value="1"/>
</dbReference>
<evidence type="ECO:0000256" key="4">
    <source>
        <dbReference type="ARBA" id="ARBA00022679"/>
    </source>
</evidence>
<keyword evidence="6 11" id="KW-0865">Zymogen</keyword>
<evidence type="ECO:0000256" key="2">
    <source>
        <dbReference type="ARBA" id="ARBA00001089"/>
    </source>
</evidence>
<name>A0A417Z0H4_9BACI</name>
<comment type="subunit">
    <text evidence="11">This enzyme consists of two polypeptide chains, which are synthesized in precursor form from a single polypeptide.</text>
</comment>
<dbReference type="NCBIfam" id="TIGR00066">
    <property type="entry name" value="g_glut_trans"/>
    <property type="match status" value="1"/>
</dbReference>
<comment type="catalytic activity">
    <reaction evidence="8 11">
        <text>an N-terminal (5-L-glutamyl)-[peptide] + an alpha-amino acid = 5-L-glutamyl amino acid + an N-terminal L-alpha-aminoacyl-[peptide]</text>
        <dbReference type="Rhea" id="RHEA:23904"/>
        <dbReference type="Rhea" id="RHEA-COMP:9780"/>
        <dbReference type="Rhea" id="RHEA-COMP:9795"/>
        <dbReference type="ChEBI" id="CHEBI:77644"/>
        <dbReference type="ChEBI" id="CHEBI:78597"/>
        <dbReference type="ChEBI" id="CHEBI:78599"/>
        <dbReference type="ChEBI" id="CHEBI:78608"/>
        <dbReference type="EC" id="2.3.2.2"/>
    </reaction>
</comment>
<dbReference type="InterPro" id="IPR029055">
    <property type="entry name" value="Ntn_hydrolases_N"/>
</dbReference>
<dbReference type="PRINTS" id="PR01210">
    <property type="entry name" value="GGTRANSPTASE"/>
</dbReference>
<protein>
    <recommendedName>
        <fullName evidence="11">Glutathione hydrolase proenzyme</fullName>
        <ecNumber evidence="11">2.3.2.2</ecNumber>
        <ecNumber evidence="11">3.4.19.13</ecNumber>
    </recommendedName>
    <component>
        <recommendedName>
            <fullName evidence="11">Glutathione hydrolase large chain</fullName>
        </recommendedName>
    </component>
    <component>
        <recommendedName>
            <fullName evidence="11">Glutathione hydrolase small chain</fullName>
        </recommendedName>
    </component>
</protein>
<keyword evidence="5 11" id="KW-0378">Hydrolase</keyword>
<feature type="binding site" evidence="10">
    <location>
        <position position="486"/>
    </location>
    <ligand>
        <name>L-glutamate</name>
        <dbReference type="ChEBI" id="CHEBI:29985"/>
    </ligand>
</feature>
<dbReference type="AlphaFoldDB" id="A0A417Z0H4"/>
<feature type="binding site" evidence="10">
    <location>
        <position position="113"/>
    </location>
    <ligand>
        <name>L-glutamate</name>
        <dbReference type="ChEBI" id="CHEBI:29985"/>
    </ligand>
</feature>
<dbReference type="GO" id="GO:0036374">
    <property type="term" value="F:glutathione hydrolase activity"/>
    <property type="evidence" value="ECO:0007669"/>
    <property type="project" value="UniProtKB-UniRule"/>
</dbReference>
<dbReference type="InterPro" id="IPR051792">
    <property type="entry name" value="GGT_bact"/>
</dbReference>
<comment type="catalytic activity">
    <reaction evidence="1 11">
        <text>an S-substituted glutathione + H2O = an S-substituted L-cysteinylglycine + L-glutamate</text>
        <dbReference type="Rhea" id="RHEA:59468"/>
        <dbReference type="ChEBI" id="CHEBI:15377"/>
        <dbReference type="ChEBI" id="CHEBI:29985"/>
        <dbReference type="ChEBI" id="CHEBI:90779"/>
        <dbReference type="ChEBI" id="CHEBI:143103"/>
        <dbReference type="EC" id="3.4.19.13"/>
    </reaction>
</comment>
<feature type="binding site" evidence="10">
    <location>
        <begin position="464"/>
        <end position="465"/>
    </location>
    <ligand>
        <name>L-glutamate</name>
        <dbReference type="ChEBI" id="CHEBI:29985"/>
    </ligand>
</feature>
<dbReference type="GO" id="GO:0103068">
    <property type="term" value="F:leukotriene C4 gamma-glutamyl transferase activity"/>
    <property type="evidence" value="ECO:0007669"/>
    <property type="project" value="UniProtKB-EC"/>
</dbReference>
<dbReference type="SUPFAM" id="SSF56235">
    <property type="entry name" value="N-terminal nucleophile aminohydrolases (Ntn hydrolases)"/>
    <property type="match status" value="1"/>
</dbReference>
<dbReference type="InterPro" id="IPR055262">
    <property type="entry name" value="GGT_CS"/>
</dbReference>
<evidence type="ECO:0000256" key="1">
    <source>
        <dbReference type="ARBA" id="ARBA00001049"/>
    </source>
</evidence>
<dbReference type="InterPro" id="IPR043137">
    <property type="entry name" value="GGT_ssub_C"/>
</dbReference>
<evidence type="ECO:0000256" key="10">
    <source>
        <dbReference type="PIRSR" id="PIRSR600101-2"/>
    </source>
</evidence>
<comment type="catalytic activity">
    <reaction evidence="2 11">
        <text>glutathione + H2O = L-cysteinylglycine + L-glutamate</text>
        <dbReference type="Rhea" id="RHEA:28807"/>
        <dbReference type="ChEBI" id="CHEBI:15377"/>
        <dbReference type="ChEBI" id="CHEBI:29985"/>
        <dbReference type="ChEBI" id="CHEBI:57925"/>
        <dbReference type="ChEBI" id="CHEBI:61694"/>
        <dbReference type="EC" id="3.4.19.13"/>
    </reaction>
</comment>
<keyword evidence="4 11" id="KW-0808">Transferase</keyword>
<evidence type="ECO:0000256" key="7">
    <source>
        <dbReference type="ARBA" id="ARBA00023315"/>
    </source>
</evidence>
<keyword evidence="11" id="KW-0317">Glutathione biosynthesis</keyword>
<comment type="similarity">
    <text evidence="3 11">Belongs to the gamma-glutamyltransferase family.</text>
</comment>
<dbReference type="GO" id="GO:0006750">
    <property type="term" value="P:glutathione biosynthetic process"/>
    <property type="evidence" value="ECO:0007669"/>
    <property type="project" value="UniProtKB-KW"/>
</dbReference>
<proteinExistence type="inferred from homology"/>
<reference evidence="12 13" key="1">
    <citation type="journal article" date="2017" name="Int. J. Syst. Evol. Microbiol.">
        <title>Bacillus notoginsengisoli sp. nov., a novel bacterium isolated from the rhizosphere of Panax notoginseng.</title>
        <authorList>
            <person name="Zhang M.Y."/>
            <person name="Cheng J."/>
            <person name="Cai Y."/>
            <person name="Zhang T.Y."/>
            <person name="Wu Y.Y."/>
            <person name="Manikprabhu D."/>
            <person name="Li W.J."/>
            <person name="Zhang Y.X."/>
        </authorList>
    </citation>
    <scope>NUCLEOTIDE SEQUENCE [LARGE SCALE GENOMIC DNA]</scope>
    <source>
        <strain evidence="12 13">JCM 30743</strain>
    </source>
</reference>
<evidence type="ECO:0000256" key="8">
    <source>
        <dbReference type="ARBA" id="ARBA00047417"/>
    </source>
</evidence>
<dbReference type="InterPro" id="IPR000101">
    <property type="entry name" value="GGT_peptidase"/>
</dbReference>
<dbReference type="EC" id="3.4.19.13" evidence="11"/>
<evidence type="ECO:0000256" key="6">
    <source>
        <dbReference type="ARBA" id="ARBA00023145"/>
    </source>
</evidence>
<dbReference type="PROSITE" id="PS00462">
    <property type="entry name" value="G_GLU_TRANSPEPTIDASE"/>
    <property type="match status" value="1"/>
</dbReference>
<dbReference type="PANTHER" id="PTHR43199:SF1">
    <property type="entry name" value="GLUTATHIONE HYDROLASE PROENZYME"/>
    <property type="match status" value="1"/>
</dbReference>
<dbReference type="InterPro" id="IPR043138">
    <property type="entry name" value="GGT_lsub"/>
</dbReference>
<dbReference type="Gene3D" id="3.60.20.40">
    <property type="match status" value="1"/>
</dbReference>
<evidence type="ECO:0000256" key="11">
    <source>
        <dbReference type="RuleBase" id="RU368036"/>
    </source>
</evidence>
<feature type="binding site" evidence="10">
    <location>
        <position position="445"/>
    </location>
    <ligand>
        <name>L-glutamate</name>
        <dbReference type="ChEBI" id="CHEBI:29985"/>
    </ligand>
</feature>
<dbReference type="Pfam" id="PF01019">
    <property type="entry name" value="G_glu_transpept"/>
    <property type="match status" value="1"/>
</dbReference>
<dbReference type="Proteomes" id="UP000284416">
    <property type="component" value="Unassembled WGS sequence"/>
</dbReference>
<evidence type="ECO:0000256" key="9">
    <source>
        <dbReference type="PIRSR" id="PIRSR600101-1"/>
    </source>
</evidence>
<sequence length="589" mass="63887">MRKCWRVGLLALLSVLLLVGTMPLTGQAKKPKFSYDDYSQVDLGKDGMVATAHPLASEIGAEVLEKGGNAIDAAVAVQFALNVVEPMMSGIGGGGFMMVYDGKTKETTIMNSRERAPAGATPDMFLDENGNPIPFATRATGGTAVGVPGTLKGLETALDRWGTQKMQQLIGPAIKLAHKGFPIDSVLAEAIAENREMLSRTEAKEVFLPGGRPLKEGDILVQEDLAKTFKLIRSKGADAFYKGEIAYAISDIVKDFGGSMEVSDLKKYDVTIDKPIWGDYQGYQIASMPPPSSGGVFLLQMLKILDGFNLSQYDVNSVEKVHLLAETMHLAYADRASYAGDPEFVNVPINGLLHPDYIKERQRHISLNSVNKNVTAGDPWKYEEASANYAPTSQPNDRKYGETTHFTVADRWGNVVSYTTTIEQLFGTGIMVPGYGIMLNNELTDFDAVPGGANEVQPNKRPLSSMTPTIVFENGKPVLTVGSPGGPTIITSVLQTILHAIEYDMELKAAVEEPRIYTNNINSYRFEEGINQDIIASLNEMGHRFGSEPTTIGNVQSILIDHEKGLFKGVADSSRNGAAIGINLKGKRK</sequence>
<feature type="active site" description="Nucleophile" evidence="9">
    <location>
        <position position="403"/>
    </location>
</feature>
<gene>
    <name evidence="12" type="primary">ggt</name>
    <name evidence="12" type="ORF">D1B31_02215</name>
</gene>
<dbReference type="EC" id="2.3.2.2" evidence="11"/>
<dbReference type="PANTHER" id="PTHR43199">
    <property type="entry name" value="GLUTATHIONE HYDROLASE"/>
    <property type="match status" value="1"/>
</dbReference>
<accession>A0A417Z0H4</accession>
<evidence type="ECO:0000313" key="12">
    <source>
        <dbReference type="EMBL" id="RHW43494.1"/>
    </source>
</evidence>
<dbReference type="OrthoDB" id="9781342at2"/>
<organism evidence="12 13">
    <name type="scientific">Neobacillus notoginsengisoli</name>
    <dbReference type="NCBI Taxonomy" id="1578198"/>
    <lineage>
        <taxon>Bacteria</taxon>
        <taxon>Bacillati</taxon>
        <taxon>Bacillota</taxon>
        <taxon>Bacilli</taxon>
        <taxon>Bacillales</taxon>
        <taxon>Bacillaceae</taxon>
        <taxon>Neobacillus</taxon>
    </lineage>
</organism>
<comment type="caution">
    <text evidence="12">The sequence shown here is derived from an EMBL/GenBank/DDBJ whole genome shotgun (WGS) entry which is preliminary data.</text>
</comment>
<evidence type="ECO:0000256" key="3">
    <source>
        <dbReference type="ARBA" id="ARBA00009381"/>
    </source>
</evidence>
<comment type="PTM">
    <text evidence="11">Cleaved by autocatalysis into a large and a small subunit.</text>
</comment>
<evidence type="ECO:0000313" key="13">
    <source>
        <dbReference type="Proteomes" id="UP000284416"/>
    </source>
</evidence>
<evidence type="ECO:0000256" key="5">
    <source>
        <dbReference type="ARBA" id="ARBA00022801"/>
    </source>
</evidence>
<dbReference type="EMBL" id="QWEG01000001">
    <property type="protein sequence ID" value="RHW43494.1"/>
    <property type="molecule type" value="Genomic_DNA"/>
</dbReference>
<dbReference type="UniPathway" id="UPA00204"/>
<keyword evidence="7 11" id="KW-0012">Acyltransferase</keyword>
<dbReference type="GO" id="GO:0006751">
    <property type="term" value="P:glutathione catabolic process"/>
    <property type="evidence" value="ECO:0007669"/>
    <property type="project" value="UniProtKB-UniRule"/>
</dbReference>
<comment type="pathway">
    <text evidence="11">Sulfur metabolism; glutathione metabolism.</text>
</comment>
<keyword evidence="13" id="KW-1185">Reference proteome</keyword>